<evidence type="ECO:0000313" key="3">
    <source>
        <dbReference type="Proteomes" id="UP001597024"/>
    </source>
</evidence>
<organism evidence="2 3">
    <name type="scientific">Streptosporangium algeriense</name>
    <dbReference type="NCBI Taxonomy" id="1682748"/>
    <lineage>
        <taxon>Bacteria</taxon>
        <taxon>Bacillati</taxon>
        <taxon>Actinomycetota</taxon>
        <taxon>Actinomycetes</taxon>
        <taxon>Streptosporangiales</taxon>
        <taxon>Streptosporangiaceae</taxon>
        <taxon>Streptosporangium</taxon>
    </lineage>
</organism>
<feature type="region of interest" description="Disordered" evidence="1">
    <location>
        <begin position="82"/>
        <end position="101"/>
    </location>
</feature>
<dbReference type="EMBL" id="JBHTHX010000049">
    <property type="protein sequence ID" value="MFD0883560.1"/>
    <property type="molecule type" value="Genomic_DNA"/>
</dbReference>
<accession>A0ABW3DI34</accession>
<gene>
    <name evidence="2" type="ORF">ACFQ08_03165</name>
</gene>
<proteinExistence type="predicted"/>
<dbReference type="Proteomes" id="UP001597024">
    <property type="component" value="Unassembled WGS sequence"/>
</dbReference>
<keyword evidence="3" id="KW-1185">Reference proteome</keyword>
<protein>
    <submittedName>
        <fullName evidence="2">Uncharacterized protein</fullName>
    </submittedName>
</protein>
<comment type="caution">
    <text evidence="2">The sequence shown here is derived from an EMBL/GenBank/DDBJ whole genome shotgun (WGS) entry which is preliminary data.</text>
</comment>
<evidence type="ECO:0000313" key="2">
    <source>
        <dbReference type="EMBL" id="MFD0883560.1"/>
    </source>
</evidence>
<reference evidence="3" key="1">
    <citation type="journal article" date="2019" name="Int. J. Syst. Evol. Microbiol.">
        <title>The Global Catalogue of Microorganisms (GCM) 10K type strain sequencing project: providing services to taxonomists for standard genome sequencing and annotation.</title>
        <authorList>
            <consortium name="The Broad Institute Genomics Platform"/>
            <consortium name="The Broad Institute Genome Sequencing Center for Infectious Disease"/>
            <person name="Wu L."/>
            <person name="Ma J."/>
        </authorList>
    </citation>
    <scope>NUCLEOTIDE SEQUENCE [LARGE SCALE GENOMIC DNA]</scope>
    <source>
        <strain evidence="3">CCUG 62974</strain>
    </source>
</reference>
<evidence type="ECO:0000256" key="1">
    <source>
        <dbReference type="SAM" id="MobiDB-lite"/>
    </source>
</evidence>
<name>A0ABW3DI34_9ACTN</name>
<sequence>MDQFPAEQGRDIRALERRIEALEALVREVKGVPVRRASGPFFLPNASSPTTPSGGVVFYSSGGSARWIDSFGMDRSLIPPPFPKGSSVSDPPPMTAFSAPASYNPIHSQSLRDDIAAVRAKLIELITSLEDGGLIFTA</sequence>